<dbReference type="GO" id="GO:0030286">
    <property type="term" value="C:dynein complex"/>
    <property type="evidence" value="ECO:0007669"/>
    <property type="project" value="InterPro"/>
</dbReference>
<evidence type="ECO:0000313" key="3">
    <source>
        <dbReference type="Proteomes" id="UP000054289"/>
    </source>
</evidence>
<dbReference type="Gene3D" id="3.40.50.300">
    <property type="entry name" value="P-loop containing nucleotide triphosphate hydrolases"/>
    <property type="match status" value="1"/>
</dbReference>
<dbReference type="KEGG" id="pfh:PFHG_04140"/>
<proteinExistence type="predicted"/>
<dbReference type="EMBL" id="CH672065">
    <property type="protein sequence ID" value="KOB62380.1"/>
    <property type="molecule type" value="Genomic_DNA"/>
</dbReference>
<evidence type="ECO:0000259" key="1">
    <source>
        <dbReference type="Pfam" id="PF12774"/>
    </source>
</evidence>
<sequence>MQRKNLEYTQSVLNKYKDMLDNLINELKNMKGKDIQKTEYCIIIFLEFIEFLKKIIQENILDENHFFIYYQFKYVLNKNKEEILVTYGNYTFKYNYDILENDNMFINLIPNNKYIFTICSNIYKSYYNMIKGKNKKSTIKYITSSLGLRTHYINAHTNDILQNNILGSIQQGYALVIQNVDDFNIETLSVLTNIFRIIQTCLKKKEKNIYIFNKDIIFDHSSVIFFTYKYGRNIPINFKNMCKEVLLNNYQEIELLYIYMYLNNFTNIQSLSITLWNFMEYINFTFFNSKNNMLMDSINIIKLCKNQKEEYTKDQMLAQHIFIYYYNKLENANPNKLKSLIKTFFNIEIDKRLFFEDQANRLKEELQKEYIFLKDDLFYKYQEDIYILNEKLNNDFISILYGNPFIGKSTMLRIYNTLYNYKHKFIYLPPPIW</sequence>
<dbReference type="GO" id="GO:0060294">
    <property type="term" value="P:cilium movement involved in cell motility"/>
    <property type="evidence" value="ECO:0007669"/>
    <property type="project" value="TreeGrafter"/>
</dbReference>
<organism evidence="2 3">
    <name type="scientific">Plasmodium falciparum (isolate HB3)</name>
    <dbReference type="NCBI Taxonomy" id="137071"/>
    <lineage>
        <taxon>Eukaryota</taxon>
        <taxon>Sar</taxon>
        <taxon>Alveolata</taxon>
        <taxon>Apicomplexa</taxon>
        <taxon>Aconoidasida</taxon>
        <taxon>Haemosporida</taxon>
        <taxon>Plasmodiidae</taxon>
        <taxon>Plasmodium</taxon>
        <taxon>Plasmodium (Laverania)</taxon>
    </lineage>
</organism>
<dbReference type="GO" id="GO:0005524">
    <property type="term" value="F:ATP binding"/>
    <property type="evidence" value="ECO:0007669"/>
    <property type="project" value="InterPro"/>
</dbReference>
<dbReference type="PANTHER" id="PTHR10676:SF36">
    <property type="entry name" value="DYNEIN HEAVY CHAIN AT 93AB, ISOFORM C"/>
    <property type="match status" value="1"/>
</dbReference>
<feature type="domain" description="Dynein heavy chain hydrolytic ATP-binding dynein motor region" evidence="1">
    <location>
        <begin position="95"/>
        <end position="409"/>
    </location>
</feature>
<dbReference type="GO" id="GO:0097729">
    <property type="term" value="C:9+2 motile cilium"/>
    <property type="evidence" value="ECO:0007669"/>
    <property type="project" value="TreeGrafter"/>
</dbReference>
<accession>A0A0L7KGZ6</accession>
<evidence type="ECO:0000313" key="2">
    <source>
        <dbReference type="EMBL" id="KOB62380.1"/>
    </source>
</evidence>
<protein>
    <recommendedName>
        <fullName evidence="1">Dynein heavy chain hydrolytic ATP-binding dynein motor region domain-containing protein</fullName>
    </recommendedName>
</protein>
<dbReference type="Proteomes" id="UP000054289">
    <property type="component" value="Unassembled WGS sequence"/>
</dbReference>
<dbReference type="InterPro" id="IPR026983">
    <property type="entry name" value="DHC"/>
</dbReference>
<gene>
    <name evidence="2" type="ORF">PFHG_04140</name>
</gene>
<name>A0A0L7KGZ6_PLAFX</name>
<dbReference type="GO" id="GO:0051959">
    <property type="term" value="F:dynein light intermediate chain binding"/>
    <property type="evidence" value="ECO:0007669"/>
    <property type="project" value="InterPro"/>
</dbReference>
<dbReference type="InterPro" id="IPR027417">
    <property type="entry name" value="P-loop_NTPase"/>
</dbReference>
<reference evidence="2 3" key="1">
    <citation type="submission" date="2006-03" db="EMBL/GenBank/DDBJ databases">
        <title>Annotation of Plasmodium falciparum HB3.</title>
        <authorList>
            <consortium name="The Broad Institute Genome Sequencing Platform"/>
            <person name="Volkman S.K."/>
            <person name="Neafsey D.E."/>
            <person name="Dash A.P."/>
            <person name="Chitnis C.E."/>
            <person name="Hartl D.L."/>
            <person name="Young S.K."/>
            <person name="Zeng Q."/>
            <person name="Koehrsen M."/>
            <person name="Alvarado L."/>
            <person name="Berlin A."/>
            <person name="Borenstein D."/>
            <person name="Chapman S.B."/>
            <person name="Chen Z."/>
            <person name="Engels R."/>
            <person name="Freedman E."/>
            <person name="Gellesch M."/>
            <person name="Goldberg J."/>
            <person name="Griggs A."/>
            <person name="Gujja S."/>
            <person name="Heilman E.R."/>
            <person name="Heiman D.I."/>
            <person name="Howarth C."/>
            <person name="Jen D."/>
            <person name="Larson L."/>
            <person name="Mehta T."/>
            <person name="Neiman D."/>
            <person name="Park D."/>
            <person name="Pearson M."/>
            <person name="Roberts A."/>
            <person name="Saif S."/>
            <person name="Shea T."/>
            <person name="Shenoy N."/>
            <person name="Sisk P."/>
            <person name="Stolte C."/>
            <person name="Sykes S."/>
            <person name="Walk T."/>
            <person name="White J."/>
            <person name="Yandava C."/>
            <person name="Haas B."/>
            <person name="Henn M.R."/>
            <person name="Nusbaum C."/>
            <person name="Birren B."/>
        </authorList>
    </citation>
    <scope>NUCLEOTIDE SEQUENCE [LARGE SCALE GENOMIC DNA]</scope>
    <source>
        <strain evidence="2">HB3</strain>
    </source>
</reference>
<dbReference type="PANTHER" id="PTHR10676">
    <property type="entry name" value="DYNEIN HEAVY CHAIN FAMILY PROTEIN"/>
    <property type="match status" value="1"/>
</dbReference>
<reference evidence="3" key="2">
    <citation type="submission" date="2006-03" db="EMBL/GenBank/DDBJ databases">
        <title>The genome sequence of the Plasmodium falciparum HB3.</title>
        <authorList>
            <consortium name="The Broad Institute Genome Sequencing Platform"/>
            <person name="Birren B."/>
            <person name="Lander E."/>
            <person name="Galagan J."/>
            <person name="Nusbaum C."/>
            <person name="Devon K."/>
            <person name="Henn M."/>
            <person name="Jaffe D."/>
            <person name="Butler J."/>
            <person name="Alvarez P."/>
            <person name="Gnerre S."/>
            <person name="Grabherr M."/>
            <person name="Kleber M."/>
            <person name="Mauceli E."/>
            <person name="Brockman W."/>
            <person name="MacCallum I.A."/>
            <person name="Rounsley S."/>
            <person name="Young S."/>
            <person name="LaButti K."/>
            <person name="Pushparaj V."/>
            <person name="DeCaprio D."/>
            <person name="Crawford M."/>
            <person name="Koehrsen M."/>
            <person name="Engels R."/>
            <person name="Montgomery P."/>
            <person name="Pearson M."/>
            <person name="Howarth C."/>
            <person name="Larson L."/>
            <person name="Luoma S."/>
            <person name="White J."/>
            <person name="Kodira C."/>
            <person name="Zeng Q."/>
            <person name="Oleary S."/>
            <person name="Yandava C."/>
            <person name="Alvarado L."/>
            <person name="Wirth D."/>
            <person name="Volkman S."/>
            <person name="Hartl D."/>
        </authorList>
    </citation>
    <scope>NUCLEOTIDE SEQUENCE [LARGE SCALE GENOMIC DNA]</scope>
</reference>
<dbReference type="InterPro" id="IPR035699">
    <property type="entry name" value="AAA_6"/>
</dbReference>
<dbReference type="AlphaFoldDB" id="A0A0L7KGZ6"/>
<dbReference type="GO" id="GO:0005930">
    <property type="term" value="C:axoneme"/>
    <property type="evidence" value="ECO:0007669"/>
    <property type="project" value="TreeGrafter"/>
</dbReference>
<dbReference type="GO" id="GO:0045505">
    <property type="term" value="F:dynein intermediate chain binding"/>
    <property type="evidence" value="ECO:0007669"/>
    <property type="project" value="InterPro"/>
</dbReference>
<dbReference type="GO" id="GO:0008569">
    <property type="term" value="F:minus-end-directed microtubule motor activity"/>
    <property type="evidence" value="ECO:0007669"/>
    <property type="project" value="TreeGrafter"/>
</dbReference>
<dbReference type="Pfam" id="PF12774">
    <property type="entry name" value="AAA_6"/>
    <property type="match status" value="1"/>
</dbReference>